<keyword evidence="3" id="KW-1185">Reference proteome</keyword>
<evidence type="ECO:0000256" key="1">
    <source>
        <dbReference type="SAM" id="Phobius"/>
    </source>
</evidence>
<feature type="transmembrane region" description="Helical" evidence="1">
    <location>
        <begin position="67"/>
        <end position="88"/>
    </location>
</feature>
<proteinExistence type="predicted"/>
<dbReference type="EMBL" id="BPLR01000413">
    <property type="protein sequence ID" value="GIY94672.1"/>
    <property type="molecule type" value="Genomic_DNA"/>
</dbReference>
<organism evidence="2 3">
    <name type="scientific">Caerostris extrusa</name>
    <name type="common">Bark spider</name>
    <name type="synonym">Caerostris bankana</name>
    <dbReference type="NCBI Taxonomy" id="172846"/>
    <lineage>
        <taxon>Eukaryota</taxon>
        <taxon>Metazoa</taxon>
        <taxon>Ecdysozoa</taxon>
        <taxon>Arthropoda</taxon>
        <taxon>Chelicerata</taxon>
        <taxon>Arachnida</taxon>
        <taxon>Araneae</taxon>
        <taxon>Araneomorphae</taxon>
        <taxon>Entelegynae</taxon>
        <taxon>Araneoidea</taxon>
        <taxon>Araneidae</taxon>
        <taxon>Caerostris</taxon>
    </lineage>
</organism>
<dbReference type="Proteomes" id="UP001054945">
    <property type="component" value="Unassembled WGS sequence"/>
</dbReference>
<feature type="transmembrane region" description="Helical" evidence="1">
    <location>
        <begin position="21"/>
        <end position="47"/>
    </location>
</feature>
<dbReference type="AlphaFoldDB" id="A0AAV4XHQ0"/>
<keyword evidence="1" id="KW-0472">Membrane</keyword>
<keyword evidence="1" id="KW-1133">Transmembrane helix</keyword>
<comment type="caution">
    <text evidence="2">The sequence shown here is derived from an EMBL/GenBank/DDBJ whole genome shotgun (WGS) entry which is preliminary data.</text>
</comment>
<protein>
    <submittedName>
        <fullName evidence="2">Uncharacterized protein</fullName>
    </submittedName>
</protein>
<keyword evidence="1" id="KW-0812">Transmembrane</keyword>
<reference evidence="2 3" key="1">
    <citation type="submission" date="2021-06" db="EMBL/GenBank/DDBJ databases">
        <title>Caerostris extrusa draft genome.</title>
        <authorList>
            <person name="Kono N."/>
            <person name="Arakawa K."/>
        </authorList>
    </citation>
    <scope>NUCLEOTIDE SEQUENCE [LARGE SCALE GENOMIC DNA]</scope>
</reference>
<gene>
    <name evidence="2" type="ORF">CEXT_169701</name>
</gene>
<name>A0AAV4XHQ0_CAEEX</name>
<evidence type="ECO:0000313" key="2">
    <source>
        <dbReference type="EMBL" id="GIY94672.1"/>
    </source>
</evidence>
<evidence type="ECO:0000313" key="3">
    <source>
        <dbReference type="Proteomes" id="UP001054945"/>
    </source>
</evidence>
<accession>A0AAV4XHQ0</accession>
<sequence length="94" mass="10684">MLSGRRAKSCIYCLPRTRADNLFAYAPYVSFALFRKFGFCTLTRHILYLPPLDTCKPGLEYSAERRIFFPLAPSAIILACSFSIYKLAGNAHRL</sequence>